<keyword evidence="9" id="KW-0812">Transmembrane</keyword>
<keyword evidence="4 7" id="KW-0547">Nucleotide-binding</keyword>
<name>A0A0W8IEB8_9MICO</name>
<dbReference type="PANTHER" id="PTHR43671:SF13">
    <property type="entry name" value="SERINE_THREONINE-PROTEIN KINASE NEK2"/>
    <property type="match status" value="1"/>
</dbReference>
<dbReference type="PROSITE" id="PS50011">
    <property type="entry name" value="PROTEIN_KINASE_DOM"/>
    <property type="match status" value="1"/>
</dbReference>
<dbReference type="PROSITE" id="PS00107">
    <property type="entry name" value="PROTEIN_KINASE_ATP"/>
    <property type="match status" value="1"/>
</dbReference>
<keyword evidence="12" id="KW-1185">Reference proteome</keyword>
<evidence type="ECO:0000256" key="7">
    <source>
        <dbReference type="PROSITE-ProRule" id="PRU10141"/>
    </source>
</evidence>
<keyword evidence="5" id="KW-0418">Kinase</keyword>
<keyword evidence="6 7" id="KW-0067">ATP-binding</keyword>
<sequence>MEYVTTEMPRSSHPDVTRPVPSGGGSADTQQIVVPRRLGPWTLQERIGEGGMGVVWRASDERGREVAIKVLRSHIAHDDGARERLRREVHTLARVHHPRVAAVIDADVDGPAPYIVTEFVPGRPLDVVIEERGGLGREPLLRLARGLADALQAIHGVGIVHRDLKPGNVLLVGEGEQLDPVVIDFGIAQVADDVRLTSTGLVMGTPGYLSPELVDGGDITEATDWWGWAACLAFAASGHPPFGRGPMTVVLDRVVRGRVQLDGVDPELAPLLALALSPKPSWRPDAREVLEAVELYARGQDVTGALPRVPQDAADGGSDRGADATQVHRAAGAAAWAAPPADAPSADATRATPQGPQTRQAPVRRPDPTRAAPSGPQTREWDGRAAGTYAGFAGAGQAREPQQWPADPREAQRWAQGGQRGESPRSSFPDPSPNPPVAYADRGAGGAATAYPEGAERPSPLDPQQRQPDPRIGRSARRGTLAAMLVGFTAVAAAAPLLAWGLYAVWGVVARTVDRSLTGLVLRRHQNGPRPSDVPMAVVASPWHLLTATLATVLSLLLPLAIAGVVAMVMSGLLTTTELAPGVGFAHPVAVGTGSLVGGWLGWWGLGSTSLRRGSRTVVRGVVPPGVATMVLVTLCLAGGAGLAYWSLMDGDVVSWWPLPGGASPWDYLPLGVR</sequence>
<evidence type="ECO:0000313" key="11">
    <source>
        <dbReference type="EMBL" id="KUG58297.1"/>
    </source>
</evidence>
<feature type="binding site" evidence="7">
    <location>
        <position position="69"/>
    </location>
    <ligand>
        <name>ATP</name>
        <dbReference type="ChEBI" id="CHEBI:30616"/>
    </ligand>
</feature>
<evidence type="ECO:0000256" key="3">
    <source>
        <dbReference type="ARBA" id="ARBA00022679"/>
    </source>
</evidence>
<feature type="region of interest" description="Disordered" evidence="8">
    <location>
        <begin position="1"/>
        <end position="28"/>
    </location>
</feature>
<feature type="transmembrane region" description="Helical" evidence="9">
    <location>
        <begin position="481"/>
        <end position="506"/>
    </location>
</feature>
<dbReference type="PROSITE" id="PS00108">
    <property type="entry name" value="PROTEIN_KINASE_ST"/>
    <property type="match status" value="1"/>
</dbReference>
<evidence type="ECO:0000256" key="4">
    <source>
        <dbReference type="ARBA" id="ARBA00022741"/>
    </source>
</evidence>
<comment type="similarity">
    <text evidence="1">Belongs to the protein kinase superfamily. NEK Ser/Thr protein kinase family. NIMA subfamily.</text>
</comment>
<dbReference type="SMART" id="SM00220">
    <property type="entry name" value="S_TKc"/>
    <property type="match status" value="1"/>
</dbReference>
<dbReference type="SUPFAM" id="SSF56112">
    <property type="entry name" value="Protein kinase-like (PK-like)"/>
    <property type="match status" value="1"/>
</dbReference>
<keyword evidence="3" id="KW-0808">Transferase</keyword>
<dbReference type="PANTHER" id="PTHR43671">
    <property type="entry name" value="SERINE/THREONINE-PROTEIN KINASE NEK"/>
    <property type="match status" value="1"/>
</dbReference>
<feature type="transmembrane region" description="Helical" evidence="9">
    <location>
        <begin position="627"/>
        <end position="648"/>
    </location>
</feature>
<dbReference type="Proteomes" id="UP000054837">
    <property type="component" value="Unassembled WGS sequence"/>
</dbReference>
<dbReference type="GO" id="GO:0005524">
    <property type="term" value="F:ATP binding"/>
    <property type="evidence" value="ECO:0007669"/>
    <property type="project" value="UniProtKB-UniRule"/>
</dbReference>
<organism evidence="11 12">
    <name type="scientific">Serinicoccus chungangensis</name>
    <dbReference type="NCBI Taxonomy" id="767452"/>
    <lineage>
        <taxon>Bacteria</taxon>
        <taxon>Bacillati</taxon>
        <taxon>Actinomycetota</taxon>
        <taxon>Actinomycetes</taxon>
        <taxon>Micrococcales</taxon>
        <taxon>Ornithinimicrobiaceae</taxon>
        <taxon>Serinicoccus</taxon>
    </lineage>
</organism>
<dbReference type="InterPro" id="IPR017441">
    <property type="entry name" value="Protein_kinase_ATP_BS"/>
</dbReference>
<dbReference type="Gene3D" id="3.30.200.20">
    <property type="entry name" value="Phosphorylase Kinase, domain 1"/>
    <property type="match status" value="1"/>
</dbReference>
<dbReference type="InterPro" id="IPR050660">
    <property type="entry name" value="NEK_Ser/Thr_kinase"/>
</dbReference>
<feature type="region of interest" description="Disordered" evidence="8">
    <location>
        <begin position="395"/>
        <end position="473"/>
    </location>
</feature>
<keyword evidence="9" id="KW-1133">Transmembrane helix</keyword>
<dbReference type="EC" id="2.7.11.1" evidence="2"/>
<dbReference type="EMBL" id="LQBL01000003">
    <property type="protein sequence ID" value="KUG58297.1"/>
    <property type="molecule type" value="Genomic_DNA"/>
</dbReference>
<accession>A0A0W8IEB8</accession>
<dbReference type="InterPro" id="IPR000719">
    <property type="entry name" value="Prot_kinase_dom"/>
</dbReference>
<dbReference type="AlphaFoldDB" id="A0A0W8IEB8"/>
<evidence type="ECO:0000256" key="8">
    <source>
        <dbReference type="SAM" id="MobiDB-lite"/>
    </source>
</evidence>
<dbReference type="CDD" id="cd14014">
    <property type="entry name" value="STKc_PknB_like"/>
    <property type="match status" value="1"/>
</dbReference>
<dbReference type="Pfam" id="PF00069">
    <property type="entry name" value="Pkinase"/>
    <property type="match status" value="1"/>
</dbReference>
<gene>
    <name evidence="11" type="ORF">AVL62_10220</name>
</gene>
<feature type="compositionally biased region" description="Low complexity" evidence="8">
    <location>
        <begin position="329"/>
        <end position="353"/>
    </location>
</feature>
<dbReference type="InterPro" id="IPR011009">
    <property type="entry name" value="Kinase-like_dom_sf"/>
</dbReference>
<feature type="transmembrane region" description="Helical" evidence="9">
    <location>
        <begin position="585"/>
        <end position="606"/>
    </location>
</feature>
<evidence type="ECO:0000256" key="2">
    <source>
        <dbReference type="ARBA" id="ARBA00012513"/>
    </source>
</evidence>
<evidence type="ECO:0000256" key="6">
    <source>
        <dbReference type="ARBA" id="ARBA00022840"/>
    </source>
</evidence>
<proteinExistence type="inferred from homology"/>
<feature type="region of interest" description="Disordered" evidence="8">
    <location>
        <begin position="304"/>
        <end position="383"/>
    </location>
</feature>
<dbReference type="GO" id="GO:0004674">
    <property type="term" value="F:protein serine/threonine kinase activity"/>
    <property type="evidence" value="ECO:0007669"/>
    <property type="project" value="UniProtKB-EC"/>
</dbReference>
<feature type="domain" description="Protein kinase" evidence="10">
    <location>
        <begin position="41"/>
        <end position="296"/>
    </location>
</feature>
<protein>
    <recommendedName>
        <fullName evidence="2">non-specific serine/threonine protein kinase</fullName>
        <ecNumber evidence="2">2.7.11.1</ecNumber>
    </recommendedName>
</protein>
<comment type="caution">
    <text evidence="11">The sequence shown here is derived from an EMBL/GenBank/DDBJ whole genome shotgun (WGS) entry which is preliminary data.</text>
</comment>
<reference evidence="11 12" key="1">
    <citation type="submission" date="2015-12" db="EMBL/GenBank/DDBJ databases">
        <title>Serinicoccus chungangenesis strain CD08_5 genome sequencing and assembly.</title>
        <authorList>
            <person name="Chander A.M."/>
            <person name="Kaur G."/>
            <person name="Nair G.R."/>
            <person name="Dhawan D.K."/>
            <person name="Kochhar R.K."/>
            <person name="Mayilraj S."/>
            <person name="Bhadada S.K."/>
        </authorList>
    </citation>
    <scope>NUCLEOTIDE SEQUENCE [LARGE SCALE GENOMIC DNA]</scope>
    <source>
        <strain evidence="11 12">CD08_5</strain>
    </source>
</reference>
<dbReference type="Gene3D" id="1.10.510.10">
    <property type="entry name" value="Transferase(Phosphotransferase) domain 1"/>
    <property type="match status" value="1"/>
</dbReference>
<evidence type="ECO:0000256" key="9">
    <source>
        <dbReference type="SAM" id="Phobius"/>
    </source>
</evidence>
<evidence type="ECO:0000259" key="10">
    <source>
        <dbReference type="PROSITE" id="PS50011"/>
    </source>
</evidence>
<feature type="transmembrane region" description="Helical" evidence="9">
    <location>
        <begin position="545"/>
        <end position="573"/>
    </location>
</feature>
<dbReference type="InterPro" id="IPR008271">
    <property type="entry name" value="Ser/Thr_kinase_AS"/>
</dbReference>
<evidence type="ECO:0000313" key="12">
    <source>
        <dbReference type="Proteomes" id="UP000054837"/>
    </source>
</evidence>
<evidence type="ECO:0000256" key="5">
    <source>
        <dbReference type="ARBA" id="ARBA00022777"/>
    </source>
</evidence>
<dbReference type="STRING" id="767452.AVL62_10220"/>
<keyword evidence="9" id="KW-0472">Membrane</keyword>
<evidence type="ECO:0000256" key="1">
    <source>
        <dbReference type="ARBA" id="ARBA00010886"/>
    </source>
</evidence>